<dbReference type="RefSeq" id="WP_184965178.1">
    <property type="nucleotide sequence ID" value="NZ_JACHIN010000006.1"/>
</dbReference>
<feature type="compositionally biased region" description="Basic and acidic residues" evidence="1">
    <location>
        <begin position="131"/>
        <end position="145"/>
    </location>
</feature>
<dbReference type="Proteomes" id="UP000568380">
    <property type="component" value="Unassembled WGS sequence"/>
</dbReference>
<keyword evidence="4" id="KW-1185">Reference proteome</keyword>
<name>A0A7W8A6E9_9ACTN</name>
<accession>A0A7W8A6E9</accession>
<dbReference type="EMBL" id="JACHIN010000006">
    <property type="protein sequence ID" value="MBB5079521.1"/>
    <property type="molecule type" value="Genomic_DNA"/>
</dbReference>
<protein>
    <submittedName>
        <fullName evidence="3">Uncharacterized protein</fullName>
    </submittedName>
</protein>
<evidence type="ECO:0000313" key="4">
    <source>
        <dbReference type="Proteomes" id="UP000568380"/>
    </source>
</evidence>
<evidence type="ECO:0000256" key="1">
    <source>
        <dbReference type="SAM" id="MobiDB-lite"/>
    </source>
</evidence>
<feature type="region of interest" description="Disordered" evidence="1">
    <location>
        <begin position="120"/>
        <end position="145"/>
    </location>
</feature>
<sequence length="145" mass="15982">MVWDLTPSSSGHVVPIGGFASVAGLAFTVMVFSARNVIHYRRHRDEQFQLHQGGFVHVDARGTRSIPWDDIDAVNDNFSEGEWGPIAKVRVRDGSRIGIPRTIPHTRNLVDLISEAVHRGHCPGQATTSGRGERTRGQARDEPPP</sequence>
<keyword evidence="2" id="KW-0472">Membrane</keyword>
<keyword evidence="2" id="KW-1133">Transmembrane helix</keyword>
<gene>
    <name evidence="3" type="ORF">HNR40_005007</name>
</gene>
<feature type="transmembrane region" description="Helical" evidence="2">
    <location>
        <begin position="12"/>
        <end position="34"/>
    </location>
</feature>
<dbReference type="AlphaFoldDB" id="A0A7W8A6E9"/>
<reference evidence="3 4" key="1">
    <citation type="submission" date="2020-08" db="EMBL/GenBank/DDBJ databases">
        <title>Genomic Encyclopedia of Type Strains, Phase IV (KMG-IV): sequencing the most valuable type-strain genomes for metagenomic binning, comparative biology and taxonomic classification.</title>
        <authorList>
            <person name="Goeker M."/>
        </authorList>
    </citation>
    <scope>NUCLEOTIDE SEQUENCE [LARGE SCALE GENOMIC DNA]</scope>
    <source>
        <strain evidence="3 4">DSM 45385</strain>
    </source>
</reference>
<evidence type="ECO:0000256" key="2">
    <source>
        <dbReference type="SAM" id="Phobius"/>
    </source>
</evidence>
<comment type="caution">
    <text evidence="3">The sequence shown here is derived from an EMBL/GenBank/DDBJ whole genome shotgun (WGS) entry which is preliminary data.</text>
</comment>
<keyword evidence="2" id="KW-0812">Transmembrane</keyword>
<organism evidence="3 4">
    <name type="scientific">Nonomuraea endophytica</name>
    <dbReference type="NCBI Taxonomy" id="714136"/>
    <lineage>
        <taxon>Bacteria</taxon>
        <taxon>Bacillati</taxon>
        <taxon>Actinomycetota</taxon>
        <taxon>Actinomycetes</taxon>
        <taxon>Streptosporangiales</taxon>
        <taxon>Streptosporangiaceae</taxon>
        <taxon>Nonomuraea</taxon>
    </lineage>
</organism>
<proteinExistence type="predicted"/>
<evidence type="ECO:0000313" key="3">
    <source>
        <dbReference type="EMBL" id="MBB5079521.1"/>
    </source>
</evidence>